<comment type="caution">
    <text evidence="2">The sequence shown here is derived from an EMBL/GenBank/DDBJ whole genome shotgun (WGS) entry which is preliminary data.</text>
</comment>
<organism evidence="2 3">
    <name type="scientific">Streptomyces neyagawaensis</name>
    <dbReference type="NCBI Taxonomy" id="42238"/>
    <lineage>
        <taxon>Bacteria</taxon>
        <taxon>Bacillati</taxon>
        <taxon>Actinomycetota</taxon>
        <taxon>Actinomycetes</taxon>
        <taxon>Kitasatosporales</taxon>
        <taxon>Streptomycetaceae</taxon>
        <taxon>Streptomyces</taxon>
    </lineage>
</organism>
<dbReference type="EMBL" id="JBEYXT010000044">
    <property type="protein sequence ID" value="MEU6801911.1"/>
    <property type="molecule type" value="Genomic_DNA"/>
</dbReference>
<keyword evidence="3" id="KW-1185">Reference proteome</keyword>
<evidence type="ECO:0000313" key="3">
    <source>
        <dbReference type="Proteomes" id="UP001551189"/>
    </source>
</evidence>
<evidence type="ECO:0000256" key="1">
    <source>
        <dbReference type="SAM" id="SignalP"/>
    </source>
</evidence>
<reference evidence="2 3" key="1">
    <citation type="submission" date="2024-06" db="EMBL/GenBank/DDBJ databases">
        <title>The Natural Products Discovery Center: Release of the First 8490 Sequenced Strains for Exploring Actinobacteria Biosynthetic Diversity.</title>
        <authorList>
            <person name="Kalkreuter E."/>
            <person name="Kautsar S.A."/>
            <person name="Yang D."/>
            <person name="Bader C.D."/>
            <person name="Teijaro C.N."/>
            <person name="Fluegel L."/>
            <person name="Davis C.M."/>
            <person name="Simpson J.R."/>
            <person name="Lauterbach L."/>
            <person name="Steele A.D."/>
            <person name="Gui C."/>
            <person name="Meng S."/>
            <person name="Li G."/>
            <person name="Viehrig K."/>
            <person name="Ye F."/>
            <person name="Su P."/>
            <person name="Kiefer A.F."/>
            <person name="Nichols A."/>
            <person name="Cepeda A.J."/>
            <person name="Yan W."/>
            <person name="Fan B."/>
            <person name="Jiang Y."/>
            <person name="Adhikari A."/>
            <person name="Zheng C.-J."/>
            <person name="Schuster L."/>
            <person name="Cowan T.M."/>
            <person name="Smanski M.J."/>
            <person name="Chevrette M.G."/>
            <person name="De Carvalho L.P.S."/>
            <person name="Shen B."/>
        </authorList>
    </citation>
    <scope>NUCLEOTIDE SEQUENCE [LARGE SCALE GENOMIC DNA]</scope>
    <source>
        <strain evidence="2 3">NPDC046851</strain>
    </source>
</reference>
<name>A0ABV3AXK5_9ACTN</name>
<evidence type="ECO:0000313" key="2">
    <source>
        <dbReference type="EMBL" id="MEU6801911.1"/>
    </source>
</evidence>
<sequence>MRPIPALLGALAAAALVGVLASPAAANPGPLPLPELGTMVGEGLTVEGPLIQNVSLLK</sequence>
<feature type="chain" id="PRO_5045611278" description="Secreted protein" evidence="1">
    <location>
        <begin position="27"/>
        <end position="58"/>
    </location>
</feature>
<keyword evidence="1" id="KW-0732">Signal</keyword>
<dbReference type="RefSeq" id="WP_359694545.1">
    <property type="nucleotide sequence ID" value="NZ_JBEYXT010000044.1"/>
</dbReference>
<gene>
    <name evidence="2" type="ORF">ABZ931_12975</name>
</gene>
<dbReference type="Proteomes" id="UP001551189">
    <property type="component" value="Unassembled WGS sequence"/>
</dbReference>
<evidence type="ECO:0008006" key="4">
    <source>
        <dbReference type="Google" id="ProtNLM"/>
    </source>
</evidence>
<accession>A0ABV3AXK5</accession>
<proteinExistence type="predicted"/>
<feature type="signal peptide" evidence="1">
    <location>
        <begin position="1"/>
        <end position="26"/>
    </location>
</feature>
<protein>
    <recommendedName>
        <fullName evidence="4">Secreted protein</fullName>
    </recommendedName>
</protein>